<accession>A0A1H7JJV9</accession>
<evidence type="ECO:0000313" key="3">
    <source>
        <dbReference type="Proteomes" id="UP000198984"/>
    </source>
</evidence>
<dbReference type="Pfam" id="PF13521">
    <property type="entry name" value="AAA_28"/>
    <property type="match status" value="1"/>
</dbReference>
<dbReference type="AlphaFoldDB" id="A0A1H7JJV9"/>
<evidence type="ECO:0000259" key="1">
    <source>
        <dbReference type="Pfam" id="PF13521"/>
    </source>
</evidence>
<gene>
    <name evidence="2" type="ORF">SAMN04488505_101815</name>
</gene>
<keyword evidence="3" id="KW-1185">Reference proteome</keyword>
<proteinExistence type="predicted"/>
<dbReference type="InterPro" id="IPR027417">
    <property type="entry name" value="P-loop_NTPase"/>
</dbReference>
<dbReference type="EMBL" id="FOBB01000001">
    <property type="protein sequence ID" value="SEK74861.1"/>
    <property type="molecule type" value="Genomic_DNA"/>
</dbReference>
<dbReference type="Proteomes" id="UP000198984">
    <property type="component" value="Unassembled WGS sequence"/>
</dbReference>
<organism evidence="2 3">
    <name type="scientific">Chitinophaga rupis</name>
    <dbReference type="NCBI Taxonomy" id="573321"/>
    <lineage>
        <taxon>Bacteria</taxon>
        <taxon>Pseudomonadati</taxon>
        <taxon>Bacteroidota</taxon>
        <taxon>Chitinophagia</taxon>
        <taxon>Chitinophagales</taxon>
        <taxon>Chitinophagaceae</taxon>
        <taxon>Chitinophaga</taxon>
    </lineage>
</organism>
<dbReference type="SUPFAM" id="SSF52540">
    <property type="entry name" value="P-loop containing nucleoside triphosphate hydrolases"/>
    <property type="match status" value="1"/>
</dbReference>
<dbReference type="Gene3D" id="3.40.50.300">
    <property type="entry name" value="P-loop containing nucleotide triphosphate hydrolases"/>
    <property type="match status" value="1"/>
</dbReference>
<dbReference type="OrthoDB" id="5638848at2"/>
<name>A0A1H7JJV9_9BACT</name>
<feature type="domain" description="NadR/Ttd14 AAA" evidence="1">
    <location>
        <begin position="12"/>
        <end position="176"/>
    </location>
</feature>
<reference evidence="2 3" key="1">
    <citation type="submission" date="2016-10" db="EMBL/GenBank/DDBJ databases">
        <authorList>
            <person name="de Groot N.N."/>
        </authorList>
    </citation>
    <scope>NUCLEOTIDE SEQUENCE [LARGE SCALE GENOMIC DNA]</scope>
    <source>
        <strain evidence="2 3">DSM 21039</strain>
    </source>
</reference>
<evidence type="ECO:0000313" key="2">
    <source>
        <dbReference type="EMBL" id="SEK74861.1"/>
    </source>
</evidence>
<protein>
    <submittedName>
        <fullName evidence="2">Predicted ATPase</fullName>
    </submittedName>
</protein>
<dbReference type="RefSeq" id="WP_089906842.1">
    <property type="nucleotide sequence ID" value="NZ_FOBB01000001.1"/>
</dbReference>
<dbReference type="InterPro" id="IPR038727">
    <property type="entry name" value="NadR/Ttd14_AAA_dom"/>
</dbReference>
<sequence>MAANPQCKAHCFVFTGGPGAGKTTVLDLLAQQGFPVIPEVAREIIRQQMATGGSAVPWLDNAQYTHLMQAQSIAVWGAAPSPKAGPCFFDRGIPDVIGHIQLNHLPLNTALQTAAQQYRYNPQVFIFPPWEEIYCTDTERKQTYADAVQTYRVIYAIYQSYGYTLQVVPTGPVQQRLAFILDHISK</sequence>